<feature type="compositionally biased region" description="Low complexity" evidence="1">
    <location>
        <begin position="1458"/>
        <end position="1484"/>
    </location>
</feature>
<feature type="region of interest" description="Disordered" evidence="1">
    <location>
        <begin position="645"/>
        <end position="676"/>
    </location>
</feature>
<protein>
    <submittedName>
        <fullName evidence="2">Uncharacterized protein</fullName>
    </submittedName>
</protein>
<reference evidence="2 3" key="1">
    <citation type="journal article" date="2017" name="Microbes Environ.">
        <title>Discovery and Complete Genome Sequence of a Bacteriophage from an Obligate Intracellular Symbiont of a Cellulolytic Protist in the Termite Gut.</title>
        <authorList>
            <person name="Pramono A.K."/>
            <person name="Kuwahara H."/>
            <person name="Itoh T."/>
            <person name="Toyoda A."/>
            <person name="Yamada A."/>
            <person name="Hongoh Y."/>
        </authorList>
    </citation>
    <scope>NUCLEOTIDE SEQUENCE [LARGE SCALE GENOMIC DNA]</scope>
    <source>
        <strain evidence="2">ProJPt-Bp1</strain>
    </source>
</reference>
<dbReference type="EMBL" id="AP017903">
    <property type="protein sequence ID" value="BAX03443.1"/>
    <property type="molecule type" value="Genomic_DNA"/>
</dbReference>
<sequence>MAVDYTKAAVSKGEIYRKWGEIKKVTKGHGATADNVMVNTSPDFAVLGNTIHPLYGVPFKTLGERLYRRFNNPFYQDGDELSESSKALNHKVVNEEFDKLLQQQEQVNQMEGNNKQFADVSSTQYQQNAYGGAVPRYAQGGSKKKSEWESFKEGTREVGSSFADLGRQVKENFWDPMPRWGKYATAGVGAGLAGLGGYYGMIRPLYRKYKSWKEAKEAAEAKRKADIAAAQRGKPMAENEVIGTNEPAGPKPDTLDKSVPKKTSLPTQTGEEKSIITPTETPEVKMVGPNAMTVKQPKIKFGKSAAVQEHRLDENNDINDAIDKANRAKRAANKQVRLKVTPTIDKPRPLIVGDNRPDYNPEGAIYPPNMKIVRGFKNVRHITPGEPKAPSFGLKQDNPMLKQPLTNEQAQEKMAQQLVDQDEFGKVKHDSDTAGKNIEQWPPLKTKYMDFPSDSGDEPRATDLYPPFDEPPKGVRIKGERFFNPFEVKEFSKPVNPIMGRNPARVHTNKLDLNPKVQNKGLTLEEMYAPASEGGRKLSDKDVQKLFKRERASINGKGVEKPHSYKPANWFGTGFEGGEGKTKFTPHPRTTERTPVYSEKFFPHGSPEEPRANQYGNLENTIYEPTGKDVLGNVVDYDATGQRDEKGNFIVPKKPSVVKQRPPHKHRGRGSYQLDDSDLELLGSDTDTPYAGGQALLGDPVGHLYEDMGPGLQGTVNPFVAAKRRQKLIDSDSDVLTKAQFDALPTDQDGYSIGPDVNEQQAINQGVDAANRDLPYDTTWFNPGYGDQPFAEIRELKRTNPIEYIDAVNAMHAISPSDYKRFSNWHGIHHPGEDVEDKTVLNAAIPQFEERGKFPYGYRAPTLAQMQREPMFPFNYEEKPIVHKLTPAAIKVSQGKKALGLTEATPVERQVEARMESLGNFNDFYKWAKEDNDRYLRFRRAQQLKNPDAFRDFDTWRNDYYPEWDENPRLFAPYDVPSLKNVPAKPRQAEFYENHPTQVGEQDIHALLDQPGLDTYYSDPGAFPIGLIPQGSPTRVGNVRGIRGEMQYGDRSGLGVNHMDPYVGSFMRIALMDPVQQQKVRQQMSPAANMQFDNWLLAYQDQVTQAQLNKANPIQRPTWGGGGDQGPVLGNDGQPLPEPSKGLTMHLDQNYKATGMGSGFSDIANMLNSRPQGQIDEAMQGVFGGKNAPHRDQFIEWTANHDPDLYRQITGQEPPDSLAQSSAAIPPATQTPGFSSIVPPSPYQQTGSAPQGGPSPDNTPQNTMYPIVYNPAPTGSDNHPDFANNLPDYQADPQGFMDYIDSFRNDDSAEALMDYVGENEPNYPGIQERYAAAQQTLANQATMGAGQTFTPPPQQQPPIQQPVQQQPDQFTSNVGVGPQVNQQPIQHSPNRYPLTFNQMQGVLGVSPYSGTDGFGDTPIDTYASDGGTLYDNQGMPTGDSIPNFVPQHPALVTPLGGQQQQPPVQQQQQQPIQQPVQQQPPQVQWGASHQYAPWGRPGQ</sequence>
<evidence type="ECO:0000256" key="1">
    <source>
        <dbReference type="SAM" id="MobiDB-lite"/>
    </source>
</evidence>
<proteinExistence type="predicted"/>
<dbReference type="Proteomes" id="UP000222295">
    <property type="component" value="Segment"/>
</dbReference>
<accession>A0A1V1G1V5</accession>
<feature type="compositionally biased region" description="Pro residues" evidence="1">
    <location>
        <begin position="1350"/>
        <end position="1360"/>
    </location>
</feature>
<dbReference type="KEGG" id="vg:65105600"/>
<feature type="region of interest" description="Disordered" evidence="1">
    <location>
        <begin position="570"/>
        <end position="592"/>
    </location>
</feature>
<feature type="region of interest" description="Disordered" evidence="1">
    <location>
        <begin position="1206"/>
        <end position="1288"/>
    </location>
</feature>
<name>A0A1V1G1V5_9CAUD</name>
<feature type="region of interest" description="Disordered" evidence="1">
    <location>
        <begin position="229"/>
        <end position="273"/>
    </location>
</feature>
<feature type="region of interest" description="Disordered" evidence="1">
    <location>
        <begin position="1344"/>
        <end position="1374"/>
    </location>
</feature>
<organism evidence="2 3">
    <name type="scientific">Azobacteroides phage ProJPt-Bp1</name>
    <dbReference type="NCBI Taxonomy" id="1920526"/>
    <lineage>
        <taxon>Viruses</taxon>
        <taxon>Duplodnaviria</taxon>
        <taxon>Heunggongvirae</taxon>
        <taxon>Uroviricota</taxon>
        <taxon>Caudoviricetes</taxon>
        <taxon>Crassvirales</taxon>
        <taxon>Suoliviridae</taxon>
        <taxon>Dechshavirus</taxon>
        <taxon>Dechshavirus japanensis</taxon>
    </lineage>
</organism>
<dbReference type="RefSeq" id="YP_010088166.1">
    <property type="nucleotide sequence ID" value="NC_055706.1"/>
</dbReference>
<evidence type="ECO:0000313" key="2">
    <source>
        <dbReference type="EMBL" id="BAX03443.1"/>
    </source>
</evidence>
<feature type="compositionally biased region" description="Polar residues" evidence="1">
    <location>
        <begin position="1218"/>
        <end position="1234"/>
    </location>
</feature>
<evidence type="ECO:0000313" key="3">
    <source>
        <dbReference type="Proteomes" id="UP000222295"/>
    </source>
</evidence>
<dbReference type="GeneID" id="65105600"/>
<keyword evidence="3" id="KW-1185">Reference proteome</keyword>
<feature type="region of interest" description="Disordered" evidence="1">
    <location>
        <begin position="1426"/>
        <end position="1499"/>
    </location>
</feature>